<protein>
    <submittedName>
        <fullName evidence="2">Uncharacterized protein</fullName>
    </submittedName>
</protein>
<dbReference type="EMBL" id="CAXAMN010022472">
    <property type="protein sequence ID" value="CAK9069869.1"/>
    <property type="molecule type" value="Genomic_DNA"/>
</dbReference>
<feature type="region of interest" description="Disordered" evidence="1">
    <location>
        <begin position="197"/>
        <end position="322"/>
    </location>
</feature>
<feature type="region of interest" description="Disordered" evidence="1">
    <location>
        <begin position="58"/>
        <end position="77"/>
    </location>
</feature>
<accession>A0ABP0P245</accession>
<evidence type="ECO:0000313" key="3">
    <source>
        <dbReference type="Proteomes" id="UP001642484"/>
    </source>
</evidence>
<organism evidence="2 3">
    <name type="scientific">Durusdinium trenchii</name>
    <dbReference type="NCBI Taxonomy" id="1381693"/>
    <lineage>
        <taxon>Eukaryota</taxon>
        <taxon>Sar</taxon>
        <taxon>Alveolata</taxon>
        <taxon>Dinophyceae</taxon>
        <taxon>Suessiales</taxon>
        <taxon>Symbiodiniaceae</taxon>
        <taxon>Durusdinium</taxon>
    </lineage>
</organism>
<feature type="compositionally biased region" description="Low complexity" evidence="1">
    <location>
        <begin position="155"/>
        <end position="170"/>
    </location>
</feature>
<gene>
    <name evidence="2" type="ORF">CCMP2556_LOCUS34354</name>
</gene>
<evidence type="ECO:0000256" key="1">
    <source>
        <dbReference type="SAM" id="MobiDB-lite"/>
    </source>
</evidence>
<comment type="caution">
    <text evidence="2">The sequence shown here is derived from an EMBL/GenBank/DDBJ whole genome shotgun (WGS) entry which is preliminary data.</text>
</comment>
<name>A0ABP0P245_9DINO</name>
<keyword evidence="3" id="KW-1185">Reference proteome</keyword>
<feature type="compositionally biased region" description="Basic and acidic residues" evidence="1">
    <location>
        <begin position="230"/>
        <end position="255"/>
    </location>
</feature>
<dbReference type="Proteomes" id="UP001642484">
    <property type="component" value="Unassembled WGS sequence"/>
</dbReference>
<evidence type="ECO:0000313" key="2">
    <source>
        <dbReference type="EMBL" id="CAK9069869.1"/>
    </source>
</evidence>
<proteinExistence type="predicted"/>
<reference evidence="2 3" key="1">
    <citation type="submission" date="2024-02" db="EMBL/GenBank/DDBJ databases">
        <authorList>
            <person name="Chen Y."/>
            <person name="Shah S."/>
            <person name="Dougan E. K."/>
            <person name="Thang M."/>
            <person name="Chan C."/>
        </authorList>
    </citation>
    <scope>NUCLEOTIDE SEQUENCE [LARGE SCALE GENOMIC DNA]</scope>
</reference>
<sequence length="336" mass="36124">MESFSSFPPALRPKAANLAKWFPEVLAVLGAPDLEESFHQGHLQVSESSTSKTLEVILPKKEQPRSSEGAQQSPIGIHERLDRLDRLAADFESLALQLQILNTRVMCSESQSEVQSSSTTLDQGGRCSTVESRLDAATEELLKLTDMLKARDVQSAGSTGSAGSAGSGSADTQHDVRDAKIVPLKPLKMVEQAREAVRPMLSPRSARGRGGQAQQGGEQRNLGVGRTRANKADWKDKLKIEVTKVREMPEGDPKSPKGKGAPAQVWGGSKSGGASPQRASGSPSSMQARIEQKLTMMLGQPPSHRLPARRKTLPASAFDRSKIAEMAAKMPDLTES</sequence>
<feature type="compositionally biased region" description="Polar residues" evidence="1">
    <location>
        <begin position="272"/>
        <end position="287"/>
    </location>
</feature>
<feature type="region of interest" description="Disordered" evidence="1">
    <location>
        <begin position="154"/>
        <end position="184"/>
    </location>
</feature>